<keyword evidence="3" id="KW-1185">Reference proteome</keyword>
<reference evidence="2 3" key="1">
    <citation type="submission" date="2024-03" db="EMBL/GenBank/DDBJ databases">
        <title>Draft genome sequence of Pseudonocardia nematodicida JCM 31783.</title>
        <authorList>
            <person name="Butdee W."/>
            <person name="Duangmal K."/>
        </authorList>
    </citation>
    <scope>NUCLEOTIDE SEQUENCE [LARGE SCALE GENOMIC DNA]</scope>
    <source>
        <strain evidence="2 3">JCM 31783</strain>
    </source>
</reference>
<evidence type="ECO:0000256" key="1">
    <source>
        <dbReference type="SAM" id="MobiDB-lite"/>
    </source>
</evidence>
<sequence>MRRAPCPRCARPEGTPVTNGLPGDDVGRRAGRGDEPDFYCAGCGHEWIDGPLPPWWPPVVAEEMDPFEREIAARELDRRHEQLAPIAATVLNGPLEKAVDQLKDLGPDPAGMLDEVFAGLVVASDRVLQAEAVHAAVAVCRALAAVSADPASDRAESDARFAALDAAVEVYHRADREFEQCGHLDVLHPDLDDEDDEDDDYWIDDGERLRRLVAGGEGEELPAVGAEWDDWLADTAETLFDDGSSMGWVRHVWSRLAGSGLTTVGTELDLARAQVRLVALAVLRRTLLARLDGDDVDEWRYWVRDPGIRSFHLGVLAGIEEVEPGVDLGYSAEGETESAALVALVDIEAGNLSSAMRQELGVAKVFALTWASRYEGARYPLSRDAVSEAVNSNLTPEKHMTYEWVDGGMTLL</sequence>
<name>A0ABV1KHH9_9PSEU</name>
<proteinExistence type="predicted"/>
<protein>
    <submittedName>
        <fullName evidence="2">Uncharacterized protein</fullName>
    </submittedName>
</protein>
<dbReference type="Proteomes" id="UP001494902">
    <property type="component" value="Unassembled WGS sequence"/>
</dbReference>
<dbReference type="EMBL" id="JBEDNQ010000012">
    <property type="protein sequence ID" value="MEQ3553917.1"/>
    <property type="molecule type" value="Genomic_DNA"/>
</dbReference>
<gene>
    <name evidence="2" type="ORF">WIS52_25870</name>
</gene>
<feature type="region of interest" description="Disordered" evidence="1">
    <location>
        <begin position="1"/>
        <end position="30"/>
    </location>
</feature>
<evidence type="ECO:0000313" key="2">
    <source>
        <dbReference type="EMBL" id="MEQ3553917.1"/>
    </source>
</evidence>
<comment type="caution">
    <text evidence="2">The sequence shown here is derived from an EMBL/GenBank/DDBJ whole genome shotgun (WGS) entry which is preliminary data.</text>
</comment>
<accession>A0ABV1KHH9</accession>
<evidence type="ECO:0000313" key="3">
    <source>
        <dbReference type="Proteomes" id="UP001494902"/>
    </source>
</evidence>
<dbReference type="RefSeq" id="WP_349300990.1">
    <property type="nucleotide sequence ID" value="NZ_JBEDNQ010000012.1"/>
</dbReference>
<organism evidence="2 3">
    <name type="scientific">Pseudonocardia nematodicida</name>
    <dbReference type="NCBI Taxonomy" id="1206997"/>
    <lineage>
        <taxon>Bacteria</taxon>
        <taxon>Bacillati</taxon>
        <taxon>Actinomycetota</taxon>
        <taxon>Actinomycetes</taxon>
        <taxon>Pseudonocardiales</taxon>
        <taxon>Pseudonocardiaceae</taxon>
        <taxon>Pseudonocardia</taxon>
    </lineage>
</organism>